<evidence type="ECO:0000313" key="3">
    <source>
        <dbReference type="EMBL" id="SEN23762.1"/>
    </source>
</evidence>
<dbReference type="Proteomes" id="UP000183898">
    <property type="component" value="Unassembled WGS sequence"/>
</dbReference>
<accession>A0A1H8EWA5</accession>
<evidence type="ECO:0000313" key="4">
    <source>
        <dbReference type="Proteomes" id="UP000183898"/>
    </source>
</evidence>
<dbReference type="AlphaFoldDB" id="A0A1H8EWA5"/>
<evidence type="ECO:0000256" key="1">
    <source>
        <dbReference type="ARBA" id="ARBA00004613"/>
    </source>
</evidence>
<dbReference type="InterPro" id="IPR018511">
    <property type="entry name" value="Hemolysin-typ_Ca-bd_CS"/>
</dbReference>
<evidence type="ECO:0000256" key="2">
    <source>
        <dbReference type="ARBA" id="ARBA00022525"/>
    </source>
</evidence>
<dbReference type="InterPro" id="IPR050557">
    <property type="entry name" value="RTX_toxin/Mannuronan_C5-epim"/>
</dbReference>
<sequence length="276" mass="29158">MAAIYGTQFHDNGTSQWAWNGWFSEYKFFPSLIGTSSSDYIYGYGGNDTIYAYSGNDTLNGGTGTDSMYGGTGNDVYYVDTTTDKVIEYYNQGIDHVYSSASTSYKWLPANVENLTLTGTAYFGDGNDLSNFISGNGYANSLYGYGGNDQLYGLGGNDSLDGGAGNDTLIGGAGKDFLTGGAGADTFVFNSVTESPAWGAIDTISDFKWWEGDAIDLSAIDADVNWWATGNQSFSSSQLSYNPSSGILTADVYGGADLQIALIGASGFDPSLDVIA</sequence>
<dbReference type="GO" id="GO:0005576">
    <property type="term" value="C:extracellular region"/>
    <property type="evidence" value="ECO:0007669"/>
    <property type="project" value="UniProtKB-SubCell"/>
</dbReference>
<comment type="subcellular location">
    <subcellularLocation>
        <location evidence="1">Secreted</location>
    </subcellularLocation>
</comment>
<dbReference type="EMBL" id="FOCT01000003">
    <property type="protein sequence ID" value="SEN23762.1"/>
    <property type="molecule type" value="Genomic_DNA"/>
</dbReference>
<dbReference type="PROSITE" id="PS00330">
    <property type="entry name" value="HEMOLYSIN_CALCIUM"/>
    <property type="match status" value="4"/>
</dbReference>
<dbReference type="Gene3D" id="2.150.10.10">
    <property type="entry name" value="Serralysin-like metalloprotease, C-terminal"/>
    <property type="match status" value="2"/>
</dbReference>
<protein>
    <submittedName>
        <fullName evidence="3">Type I secretion C-terminal target domain (VC_A0849 subclass)</fullName>
    </submittedName>
</protein>
<keyword evidence="2" id="KW-0964">Secreted</keyword>
<organism evidence="3 4">
    <name type="scientific">Nitrosospira multiformis</name>
    <dbReference type="NCBI Taxonomy" id="1231"/>
    <lineage>
        <taxon>Bacteria</taxon>
        <taxon>Pseudomonadati</taxon>
        <taxon>Pseudomonadota</taxon>
        <taxon>Betaproteobacteria</taxon>
        <taxon>Nitrosomonadales</taxon>
        <taxon>Nitrosomonadaceae</taxon>
        <taxon>Nitrosospira</taxon>
    </lineage>
</organism>
<proteinExistence type="predicted"/>
<dbReference type="InterPro" id="IPR011049">
    <property type="entry name" value="Serralysin-like_metalloprot_C"/>
</dbReference>
<dbReference type="PRINTS" id="PR00313">
    <property type="entry name" value="CABNDNGRPT"/>
</dbReference>
<gene>
    <name evidence="3" type="ORF">SAMN05216404_103166</name>
</gene>
<dbReference type="SUPFAM" id="SSF51120">
    <property type="entry name" value="beta-Roll"/>
    <property type="match status" value="2"/>
</dbReference>
<dbReference type="RefSeq" id="WP_074744847.1">
    <property type="nucleotide sequence ID" value="NZ_FOCT01000003.1"/>
</dbReference>
<dbReference type="GO" id="GO:0005509">
    <property type="term" value="F:calcium ion binding"/>
    <property type="evidence" value="ECO:0007669"/>
    <property type="project" value="InterPro"/>
</dbReference>
<dbReference type="PANTHER" id="PTHR38340:SF1">
    <property type="entry name" value="S-LAYER PROTEIN"/>
    <property type="match status" value="1"/>
</dbReference>
<reference evidence="3 4" key="1">
    <citation type="submission" date="2016-10" db="EMBL/GenBank/DDBJ databases">
        <authorList>
            <person name="de Groot N.N."/>
        </authorList>
    </citation>
    <scope>NUCLEOTIDE SEQUENCE [LARGE SCALE GENOMIC DNA]</scope>
    <source>
        <strain evidence="3 4">Nl18</strain>
    </source>
</reference>
<dbReference type="InterPro" id="IPR001343">
    <property type="entry name" value="Hemolysn_Ca-bd"/>
</dbReference>
<name>A0A1H8EWA5_9PROT</name>
<dbReference type="PANTHER" id="PTHR38340">
    <property type="entry name" value="S-LAYER PROTEIN"/>
    <property type="match status" value="1"/>
</dbReference>
<dbReference type="Pfam" id="PF00353">
    <property type="entry name" value="HemolysinCabind"/>
    <property type="match status" value="2"/>
</dbReference>